<gene>
    <name evidence="1" type="ORF">RchiOBHm_Chr6g0288641</name>
</gene>
<proteinExistence type="predicted"/>
<comment type="caution">
    <text evidence="1">The sequence shown here is derived from an EMBL/GenBank/DDBJ whole genome shotgun (WGS) entry which is preliminary data.</text>
</comment>
<dbReference type="Proteomes" id="UP000238479">
    <property type="component" value="Chromosome 6"/>
</dbReference>
<dbReference type="Gramene" id="PRQ25896">
    <property type="protein sequence ID" value="PRQ25896"/>
    <property type="gene ID" value="RchiOBHm_Chr6g0288641"/>
</dbReference>
<reference evidence="1 2" key="1">
    <citation type="journal article" date="2018" name="Nat. Genet.">
        <title>The Rosa genome provides new insights in the design of modern roses.</title>
        <authorList>
            <person name="Bendahmane M."/>
        </authorList>
    </citation>
    <scope>NUCLEOTIDE SEQUENCE [LARGE SCALE GENOMIC DNA]</scope>
    <source>
        <strain evidence="2">cv. Old Blush</strain>
    </source>
</reference>
<accession>A0A2P6PVH3</accession>
<dbReference type="EMBL" id="PDCK01000044">
    <property type="protein sequence ID" value="PRQ25896.1"/>
    <property type="molecule type" value="Genomic_DNA"/>
</dbReference>
<evidence type="ECO:0000313" key="2">
    <source>
        <dbReference type="Proteomes" id="UP000238479"/>
    </source>
</evidence>
<name>A0A2P6PVH3_ROSCH</name>
<evidence type="ECO:0000313" key="1">
    <source>
        <dbReference type="EMBL" id="PRQ25896.1"/>
    </source>
</evidence>
<keyword evidence="2" id="KW-1185">Reference proteome</keyword>
<organism evidence="1 2">
    <name type="scientific">Rosa chinensis</name>
    <name type="common">China rose</name>
    <dbReference type="NCBI Taxonomy" id="74649"/>
    <lineage>
        <taxon>Eukaryota</taxon>
        <taxon>Viridiplantae</taxon>
        <taxon>Streptophyta</taxon>
        <taxon>Embryophyta</taxon>
        <taxon>Tracheophyta</taxon>
        <taxon>Spermatophyta</taxon>
        <taxon>Magnoliopsida</taxon>
        <taxon>eudicotyledons</taxon>
        <taxon>Gunneridae</taxon>
        <taxon>Pentapetalae</taxon>
        <taxon>rosids</taxon>
        <taxon>fabids</taxon>
        <taxon>Rosales</taxon>
        <taxon>Rosaceae</taxon>
        <taxon>Rosoideae</taxon>
        <taxon>Rosoideae incertae sedis</taxon>
        <taxon>Rosa</taxon>
    </lineage>
</organism>
<sequence>MGLYGGEYGVVLRDLISWVVGFHMICVLGFDWHRIFSTELLGVLLPASHRRLSVVGGARWSAVARFSVLEWAYCLGLCFSWFTRVDFLILALVEPSGKLSLLSLLSVWACPSDLLVGNKFSLMG</sequence>
<protein>
    <submittedName>
        <fullName evidence="1">Uncharacterized protein</fullName>
    </submittedName>
</protein>
<dbReference type="AlphaFoldDB" id="A0A2P6PVH3"/>